<keyword evidence="2" id="KW-1185">Reference proteome</keyword>
<organism evidence="1 2">
    <name type="scientific">Microvirga vignae</name>
    <dbReference type="NCBI Taxonomy" id="1225564"/>
    <lineage>
        <taxon>Bacteria</taxon>
        <taxon>Pseudomonadati</taxon>
        <taxon>Pseudomonadota</taxon>
        <taxon>Alphaproteobacteria</taxon>
        <taxon>Hyphomicrobiales</taxon>
        <taxon>Methylobacteriaceae</taxon>
        <taxon>Microvirga</taxon>
    </lineage>
</organism>
<evidence type="ECO:0000313" key="2">
    <source>
        <dbReference type="Proteomes" id="UP000035489"/>
    </source>
</evidence>
<comment type="caution">
    <text evidence="1">The sequence shown here is derived from an EMBL/GenBank/DDBJ whole genome shotgun (WGS) entry which is preliminary data.</text>
</comment>
<dbReference type="EMBL" id="LCYG01000077">
    <property type="protein sequence ID" value="KLK90578.1"/>
    <property type="molecule type" value="Genomic_DNA"/>
</dbReference>
<dbReference type="STRING" id="1225564.AA309_24900"/>
<dbReference type="AlphaFoldDB" id="A0A0H1R609"/>
<reference evidence="1 2" key="1">
    <citation type="submission" date="2015-05" db="EMBL/GenBank/DDBJ databases">
        <title>Draft genome sequence of Microvirga vignae strain BR3299, a novel nitrogen fixing bacteria isolated from Brazil semi-aired region.</title>
        <authorList>
            <person name="Zilli J.E."/>
            <person name="Passos S.R."/>
            <person name="Leite J."/>
            <person name="Baldani J.I."/>
            <person name="Xavier G.R."/>
            <person name="Rumjaneck N.G."/>
            <person name="Simoes-Araujo J.L."/>
        </authorList>
    </citation>
    <scope>NUCLEOTIDE SEQUENCE [LARGE SCALE GENOMIC DNA]</scope>
    <source>
        <strain evidence="1 2">BR3299</strain>
    </source>
</reference>
<dbReference type="PATRIC" id="fig|1225564.3.peg.6476"/>
<dbReference type="RefSeq" id="WP_047191727.1">
    <property type="nucleotide sequence ID" value="NZ_LCYG01000077.1"/>
</dbReference>
<accession>A0A0H1R609</accession>
<dbReference type="Proteomes" id="UP000035489">
    <property type="component" value="Unassembled WGS sequence"/>
</dbReference>
<sequence>MSLTDDRDQAEIMQALHALLAESLVLWDARHCVQPLDTSSAIVLCDETGAPFATIEPHRPQSDLIRWSVTIVGGCSTPRPRACSSILGVLETVRAALDIPPMESSAMRLGVSPGAV</sequence>
<proteinExistence type="predicted"/>
<protein>
    <submittedName>
        <fullName evidence="1">Uncharacterized protein</fullName>
    </submittedName>
</protein>
<gene>
    <name evidence="1" type="ORF">AA309_24900</name>
</gene>
<evidence type="ECO:0000313" key="1">
    <source>
        <dbReference type="EMBL" id="KLK90578.1"/>
    </source>
</evidence>
<name>A0A0H1R609_9HYPH</name>